<evidence type="ECO:0008006" key="5">
    <source>
        <dbReference type="Google" id="ProtNLM"/>
    </source>
</evidence>
<name>A0A101NP87_9ACTN</name>
<evidence type="ECO:0000313" key="3">
    <source>
        <dbReference type="EMBL" id="KUM96924.1"/>
    </source>
</evidence>
<dbReference type="AlphaFoldDB" id="A0A101NP87"/>
<keyword evidence="4" id="KW-1185">Reference proteome</keyword>
<feature type="region of interest" description="Disordered" evidence="1">
    <location>
        <begin position="19"/>
        <end position="94"/>
    </location>
</feature>
<evidence type="ECO:0000256" key="1">
    <source>
        <dbReference type="SAM" id="MobiDB-lite"/>
    </source>
</evidence>
<accession>A0A101NP87</accession>
<evidence type="ECO:0000313" key="4">
    <source>
        <dbReference type="Proteomes" id="UP000054241"/>
    </source>
</evidence>
<dbReference type="PROSITE" id="PS51257">
    <property type="entry name" value="PROKAR_LIPOPROTEIN"/>
    <property type="match status" value="1"/>
</dbReference>
<feature type="signal peptide" evidence="2">
    <location>
        <begin position="1"/>
        <end position="18"/>
    </location>
</feature>
<feature type="compositionally biased region" description="Low complexity" evidence="1">
    <location>
        <begin position="173"/>
        <end position="187"/>
    </location>
</feature>
<protein>
    <recommendedName>
        <fullName evidence="5">Secreted protein</fullName>
    </recommendedName>
</protein>
<dbReference type="EMBL" id="LMWL01000015">
    <property type="protein sequence ID" value="KUM96924.1"/>
    <property type="molecule type" value="Genomic_DNA"/>
</dbReference>
<feature type="chain" id="PRO_5039287089" description="Secreted protein" evidence="2">
    <location>
        <begin position="19"/>
        <end position="213"/>
    </location>
</feature>
<sequence length="213" mass="21927">MARRLAEAAALTALAATAACGGGDNDGHPSPEPTETVSTGSEEDGTETPTPDESGTTSDGDETDGQIFLGSDSEEPSASDIELPPTQVGKPVQGDVDLQVSKQERTTPLQDVKGTIEGEEAEMIEKCLGEVPPEGCNLIFQYTPTQPGPYTGELTLMLADGSTITAAIHGEATEGPTPDTGPTTPESTTDEPTTDEPITTEPPTSSEDETPAP</sequence>
<keyword evidence="2" id="KW-0732">Signal</keyword>
<feature type="compositionally biased region" description="Low complexity" evidence="1">
    <location>
        <begin position="195"/>
        <end position="205"/>
    </location>
</feature>
<proteinExistence type="predicted"/>
<reference evidence="3 4" key="1">
    <citation type="submission" date="2015-10" db="EMBL/GenBank/DDBJ databases">
        <title>Draft genome sequence of Streptomyces cellostaticus DSM 40189, type strain for the species Streptomyces cellostaticus.</title>
        <authorList>
            <person name="Ruckert C."/>
            <person name="Winkler A."/>
            <person name="Kalinowski J."/>
            <person name="Kampfer P."/>
            <person name="Glaeser S."/>
        </authorList>
    </citation>
    <scope>NUCLEOTIDE SEQUENCE [LARGE SCALE GENOMIC DNA]</scope>
    <source>
        <strain evidence="3 4">DSM 40189</strain>
    </source>
</reference>
<feature type="region of interest" description="Disordered" evidence="1">
    <location>
        <begin position="167"/>
        <end position="213"/>
    </location>
</feature>
<dbReference type="Proteomes" id="UP000054241">
    <property type="component" value="Unassembled WGS sequence"/>
</dbReference>
<evidence type="ECO:0000256" key="2">
    <source>
        <dbReference type="SAM" id="SignalP"/>
    </source>
</evidence>
<gene>
    <name evidence="3" type="ORF">AQI88_10630</name>
</gene>
<comment type="caution">
    <text evidence="3">The sequence shown here is derived from an EMBL/GenBank/DDBJ whole genome shotgun (WGS) entry which is preliminary data.</text>
</comment>
<organism evidence="3 4">
    <name type="scientific">Streptomyces cellostaticus</name>
    <dbReference type="NCBI Taxonomy" id="67285"/>
    <lineage>
        <taxon>Bacteria</taxon>
        <taxon>Bacillati</taxon>
        <taxon>Actinomycetota</taxon>
        <taxon>Actinomycetes</taxon>
        <taxon>Kitasatosporales</taxon>
        <taxon>Streptomycetaceae</taxon>
        <taxon>Streptomyces</taxon>
    </lineage>
</organism>